<organism evidence="4 5">
    <name type="scientific">Herbiconiux daphne</name>
    <dbReference type="NCBI Taxonomy" id="2970914"/>
    <lineage>
        <taxon>Bacteria</taxon>
        <taxon>Bacillati</taxon>
        <taxon>Actinomycetota</taxon>
        <taxon>Actinomycetes</taxon>
        <taxon>Micrococcales</taxon>
        <taxon>Microbacteriaceae</taxon>
        <taxon>Herbiconiux</taxon>
    </lineage>
</organism>
<keyword evidence="5" id="KW-1185">Reference proteome</keyword>
<dbReference type="PANTHER" id="PTHR10366:SF564">
    <property type="entry name" value="STEROL-4-ALPHA-CARBOXYLATE 3-DEHYDROGENASE, DECARBOXYLATING"/>
    <property type="match status" value="1"/>
</dbReference>
<dbReference type="RefSeq" id="WP_259538295.1">
    <property type="nucleotide sequence ID" value="NZ_JANLCJ010000002.1"/>
</dbReference>
<proteinExistence type="inferred from homology"/>
<accession>A0ABT2H0N0</accession>
<dbReference type="EMBL" id="JANLCJ010000002">
    <property type="protein sequence ID" value="MCS5733478.1"/>
    <property type="molecule type" value="Genomic_DNA"/>
</dbReference>
<name>A0ABT2H0N0_9MICO</name>
<dbReference type="InterPro" id="IPR001509">
    <property type="entry name" value="Epimerase_deHydtase"/>
</dbReference>
<keyword evidence="1" id="KW-0560">Oxidoreductase</keyword>
<dbReference type="SUPFAM" id="SSF51735">
    <property type="entry name" value="NAD(P)-binding Rossmann-fold domains"/>
    <property type="match status" value="1"/>
</dbReference>
<evidence type="ECO:0000256" key="1">
    <source>
        <dbReference type="ARBA" id="ARBA00023002"/>
    </source>
</evidence>
<evidence type="ECO:0000313" key="4">
    <source>
        <dbReference type="EMBL" id="MCS5733478.1"/>
    </source>
</evidence>
<comment type="similarity">
    <text evidence="2">Belongs to the NAD(P)-dependent epimerase/dehydratase family. Dihydroflavonol-4-reductase subfamily.</text>
</comment>
<dbReference type="InterPro" id="IPR050425">
    <property type="entry name" value="NAD(P)_dehydrat-like"/>
</dbReference>
<dbReference type="Gene3D" id="3.40.50.720">
    <property type="entry name" value="NAD(P)-binding Rossmann-like Domain"/>
    <property type="match status" value="1"/>
</dbReference>
<dbReference type="Proteomes" id="UP001165586">
    <property type="component" value="Unassembled WGS sequence"/>
</dbReference>
<evidence type="ECO:0000256" key="2">
    <source>
        <dbReference type="ARBA" id="ARBA00023445"/>
    </source>
</evidence>
<sequence length="231" mass="24055">MGTVLVTGASGYLATRLIADLLLAGTGVRGTVRSLDSEPEVRAAVRRGGADDSGLELVTAGLLDDAGWAEAAAGVDGVYHVASPMIQTADPDDVVPPARDGTLRVLRAARAASVPRVVLTSSFAAVGYGPKPVRDYDETDWTDPATPGLPAYPLSKAVAERAAWDFIEREGAGTELVAVNPTWIAGPTLTTTARSSLQLFTAMLDGTMPAVPRQRLASPTCATWPLCTSPR</sequence>
<dbReference type="PANTHER" id="PTHR10366">
    <property type="entry name" value="NAD DEPENDENT EPIMERASE/DEHYDRATASE"/>
    <property type="match status" value="1"/>
</dbReference>
<evidence type="ECO:0000259" key="3">
    <source>
        <dbReference type="Pfam" id="PF01370"/>
    </source>
</evidence>
<reference evidence="4" key="1">
    <citation type="submission" date="2022-08" db="EMBL/GenBank/DDBJ databases">
        <authorList>
            <person name="Deng Y."/>
            <person name="Han X.-F."/>
            <person name="Zhang Y.-Q."/>
        </authorList>
    </citation>
    <scope>NUCLEOTIDE SEQUENCE</scope>
    <source>
        <strain evidence="4">CPCC 203386</strain>
    </source>
</reference>
<comment type="caution">
    <text evidence="4">The sequence shown here is derived from an EMBL/GenBank/DDBJ whole genome shotgun (WGS) entry which is preliminary data.</text>
</comment>
<evidence type="ECO:0000313" key="5">
    <source>
        <dbReference type="Proteomes" id="UP001165586"/>
    </source>
</evidence>
<protein>
    <submittedName>
        <fullName evidence="4">NAD-dependent epimerase/dehydratase family protein</fullName>
    </submittedName>
</protein>
<gene>
    <name evidence="4" type="ORF">N1032_06970</name>
</gene>
<dbReference type="InterPro" id="IPR036291">
    <property type="entry name" value="NAD(P)-bd_dom_sf"/>
</dbReference>
<dbReference type="Pfam" id="PF01370">
    <property type="entry name" value="Epimerase"/>
    <property type="match status" value="1"/>
</dbReference>
<feature type="domain" description="NAD-dependent epimerase/dehydratase" evidence="3">
    <location>
        <begin position="4"/>
        <end position="193"/>
    </location>
</feature>